<evidence type="ECO:0000256" key="5">
    <source>
        <dbReference type="ARBA" id="ARBA00023136"/>
    </source>
</evidence>
<evidence type="ECO:0000256" key="6">
    <source>
        <dbReference type="ARBA" id="ARBA00023237"/>
    </source>
</evidence>
<dbReference type="Pfam" id="PF07715">
    <property type="entry name" value="Plug"/>
    <property type="match status" value="1"/>
</dbReference>
<evidence type="ECO:0000256" key="4">
    <source>
        <dbReference type="ARBA" id="ARBA00022692"/>
    </source>
</evidence>
<dbReference type="InterPro" id="IPR012910">
    <property type="entry name" value="Plug_dom"/>
</dbReference>
<dbReference type="eggNOG" id="COG4206">
    <property type="taxonomic scope" value="Bacteria"/>
</dbReference>
<dbReference type="InterPro" id="IPR039426">
    <property type="entry name" value="TonB-dep_rcpt-like"/>
</dbReference>
<keyword evidence="6 7" id="KW-0998">Cell outer membrane</keyword>
<dbReference type="NCBIfam" id="TIGR04056">
    <property type="entry name" value="OMP_RagA_SusC"/>
    <property type="match status" value="1"/>
</dbReference>
<organism evidence="9 10">
    <name type="scientific">Ornithobacterium rhinotracheale (strain ATCC 51463 / DSM 15997 / CCUG 23171 / CIP 104009 / LMG 9086)</name>
    <dbReference type="NCBI Taxonomy" id="867902"/>
    <lineage>
        <taxon>Bacteria</taxon>
        <taxon>Pseudomonadati</taxon>
        <taxon>Bacteroidota</taxon>
        <taxon>Flavobacteriia</taxon>
        <taxon>Flavobacteriales</taxon>
        <taxon>Weeksellaceae</taxon>
        <taxon>Ornithobacterium</taxon>
    </lineage>
</organism>
<dbReference type="InterPro" id="IPR036942">
    <property type="entry name" value="Beta-barrel_TonB_sf"/>
</dbReference>
<accession>I3ZXM9</accession>
<dbReference type="Gene3D" id="2.170.130.10">
    <property type="entry name" value="TonB-dependent receptor, plug domain"/>
    <property type="match status" value="1"/>
</dbReference>
<dbReference type="STRING" id="867902.Ornrh_0241"/>
<dbReference type="GeneID" id="97257013"/>
<dbReference type="EMBL" id="CP003283">
    <property type="protein sequence ID" value="AFL96463.1"/>
    <property type="molecule type" value="Genomic_DNA"/>
</dbReference>
<dbReference type="GO" id="GO:0009279">
    <property type="term" value="C:cell outer membrane"/>
    <property type="evidence" value="ECO:0007669"/>
    <property type="project" value="UniProtKB-SubCell"/>
</dbReference>
<dbReference type="KEGG" id="orh:Ornrh_0241"/>
<dbReference type="SUPFAM" id="SSF56935">
    <property type="entry name" value="Porins"/>
    <property type="match status" value="1"/>
</dbReference>
<dbReference type="InterPro" id="IPR037066">
    <property type="entry name" value="Plug_dom_sf"/>
</dbReference>
<evidence type="ECO:0000256" key="2">
    <source>
        <dbReference type="ARBA" id="ARBA00022448"/>
    </source>
</evidence>
<dbReference type="AlphaFoldDB" id="I3ZXM9"/>
<dbReference type="HOGENOM" id="CLU_004317_2_1_10"/>
<reference evidence="9 10" key="1">
    <citation type="submission" date="2012-06" db="EMBL/GenBank/DDBJ databases">
        <title>The complete genome of Ornithobacterium rhinotracheale DSM 15997.</title>
        <authorList>
            <consortium name="US DOE Joint Genome Institute (JGI-PGF)"/>
            <person name="Lucas S."/>
            <person name="Copeland A."/>
            <person name="Lapidus A."/>
            <person name="Goodwin L."/>
            <person name="Pitluck S."/>
            <person name="Peters L."/>
            <person name="Mikhailova N."/>
            <person name="Teshima H."/>
            <person name="Kyrpides N."/>
            <person name="Mavromatis K."/>
            <person name="Pagani I."/>
            <person name="Ivanova N."/>
            <person name="Ovchinnikova G."/>
            <person name="Zeytun A."/>
            <person name="Detter J.C."/>
            <person name="Han C."/>
            <person name="Land M."/>
            <person name="Hauser L."/>
            <person name="Markowitz V."/>
            <person name="Cheng J.-F."/>
            <person name="Hugenholtz P."/>
            <person name="Woyke T."/>
            <person name="Wu D."/>
            <person name="Lang E."/>
            <person name="Kopitz M."/>
            <person name="Brambilla E."/>
            <person name="Klenk H.-P."/>
            <person name="Eisen J.A."/>
        </authorList>
    </citation>
    <scope>NUCLEOTIDE SEQUENCE [LARGE SCALE GENOMIC DNA]</scope>
    <source>
        <strain evidence="10">ATCC 51463 / DSM 15997 / CCUG 23171 / LMG 9086</strain>
    </source>
</reference>
<evidence type="ECO:0000313" key="9">
    <source>
        <dbReference type="EMBL" id="AFL96463.1"/>
    </source>
</evidence>
<keyword evidence="3 7" id="KW-1134">Transmembrane beta strand</keyword>
<evidence type="ECO:0000313" key="10">
    <source>
        <dbReference type="Proteomes" id="UP000006051"/>
    </source>
</evidence>
<gene>
    <name evidence="9" type="ordered locus">Ornrh_0241</name>
</gene>
<dbReference type="InterPro" id="IPR023996">
    <property type="entry name" value="TonB-dep_OMP_SusC/RagA"/>
</dbReference>
<keyword evidence="5 7" id="KW-0472">Membrane</keyword>
<dbReference type="PATRIC" id="fig|867902.3.peg.245"/>
<comment type="subcellular location">
    <subcellularLocation>
        <location evidence="1 7">Cell outer membrane</location>
        <topology evidence="1 7">Multi-pass membrane protein</topology>
    </subcellularLocation>
</comment>
<evidence type="ECO:0000256" key="1">
    <source>
        <dbReference type="ARBA" id="ARBA00004571"/>
    </source>
</evidence>
<protein>
    <submittedName>
        <fullName evidence="9">TonB-linked outer membrane protein, SusC/RagA family</fullName>
    </submittedName>
</protein>
<dbReference type="NCBIfam" id="TIGR04057">
    <property type="entry name" value="SusC_RagA_signa"/>
    <property type="match status" value="1"/>
</dbReference>
<dbReference type="Gene3D" id="2.40.170.20">
    <property type="entry name" value="TonB-dependent receptor, beta-barrel domain"/>
    <property type="match status" value="1"/>
</dbReference>
<keyword evidence="10" id="KW-1185">Reference proteome</keyword>
<feature type="domain" description="TonB-dependent receptor plug" evidence="8">
    <location>
        <begin position="135"/>
        <end position="257"/>
    </location>
</feature>
<sequence length="1055" mass="116931">MRKLIIKVIFCSAAIVGSIPYTYAQQTVINHVVKVSTPMPDLLQSLAEKSGKKIDFKASDLDDILVSPHDFKNLTLKEALEYLSSNYPIEVDYEKGKIEILRDYSRDQLLGLNNKIDLKSVVVTALGIKREEKSLGYALQEIKGDDLVASKEKNITNALSGKVAGLQVVKGSNGPAGSSKIVLRGNNSLTGDNQPLIVVDGIPMDNFTGATNNDFYNPSTDMGNGLGDLNPNDIESMSVLKGPAAAALYGSRAGNGVILITTKTGKKRKGLGITYNSSIGFETIFMSPDIQSSFGQGTNGIYNALNGSSWGPKIEGQTVENWDGQQVPLKYYNNLDNFMKVGYETQQSLSFQQQISEGTSLYSSITYVNNRSNIPGAELRRINFVTRALTKYGESKKLSTDFKIQYINSRVRNRPLSGSRIKNSFRTLVAMPVTVDVRDFENAVNKYGNHFWYNPSAGLNPYWAYKYDINKDSRDRFLLHGAIKYDFTDWLFAELKVGSDLYTTNNESKTYGKGILTPNGFYSTGKGTFNETNGSFLISATKDNLFGKFGMAATFGGNLMNRKRSYIGVNAGELEVPNLFSVYNSKGNPTPEESISQHKINSLYGTYQISYDKFLFLDFTGRNDWSSALSKKNRSFFYPSISTSIVFSEMIEKIRDEKISWLNYGKIRASYASVGNDMGPYQLYNTYTINKDPNGNVIAGTNKVLYNENVKNELIKSWELGFEAKMFKNRIGLDFSLYKSNATNQILNLPKDPTSGYVSEKVNAGDIENKGFELMLNADIIRAESFNWNLNVNLSRNINTIIELTEDVSQYQLGGFENVKILAATGEKYGVIYGSKYARVEDVNSPFYGEIIVDKEGVPNAANGSFYLGSQQPNALLGITNSFKYKNWNFSFLIDGRFGGKIFSGTNYGLKQNGNSALTVVDGKREDIIFNGVVSDGNGNYTKNTKAISPQLFWTQLSGKSNPNLGITEDNLYDATNIRIRNIQIGYKLPSKLTDAIGIQSGKIGFSVNNVLMLKSHLNGIDPESVYATGTNATGFEYFSPPTSRSYFINFSLSF</sequence>
<dbReference type="InterPro" id="IPR023997">
    <property type="entry name" value="TonB-dep_OMP_SusC/RagA_CS"/>
</dbReference>
<proteinExistence type="inferred from homology"/>
<keyword evidence="2 7" id="KW-0813">Transport</keyword>
<dbReference type="RefSeq" id="WP_014790093.1">
    <property type="nucleotide sequence ID" value="NC_018016.1"/>
</dbReference>
<dbReference type="PROSITE" id="PS52016">
    <property type="entry name" value="TONB_DEPENDENT_REC_3"/>
    <property type="match status" value="1"/>
</dbReference>
<dbReference type="Proteomes" id="UP000006051">
    <property type="component" value="Chromosome"/>
</dbReference>
<evidence type="ECO:0000256" key="7">
    <source>
        <dbReference type="PROSITE-ProRule" id="PRU01360"/>
    </source>
</evidence>
<name>I3ZXM9_ORNRL</name>
<keyword evidence="4 7" id="KW-0812">Transmembrane</keyword>
<evidence type="ECO:0000256" key="3">
    <source>
        <dbReference type="ARBA" id="ARBA00022452"/>
    </source>
</evidence>
<comment type="similarity">
    <text evidence="7">Belongs to the TonB-dependent receptor family.</text>
</comment>
<dbReference type="eggNOG" id="COG1629">
    <property type="taxonomic scope" value="Bacteria"/>
</dbReference>
<evidence type="ECO:0000259" key="8">
    <source>
        <dbReference type="Pfam" id="PF07715"/>
    </source>
</evidence>